<dbReference type="InterPro" id="IPR036514">
    <property type="entry name" value="SGNH_hydro_sf"/>
</dbReference>
<dbReference type="Proteomes" id="UP001161017">
    <property type="component" value="Unassembled WGS sequence"/>
</dbReference>
<accession>A0AA43QLG0</accession>
<dbReference type="Gene3D" id="3.40.50.1110">
    <property type="entry name" value="SGNH hydrolase"/>
    <property type="match status" value="1"/>
</dbReference>
<evidence type="ECO:0008006" key="4">
    <source>
        <dbReference type="Google" id="ProtNLM"/>
    </source>
</evidence>
<protein>
    <recommendedName>
        <fullName evidence="4">SGNH hydrolase-type esterase domain-containing protein</fullName>
    </recommendedName>
</protein>
<dbReference type="PANTHER" id="PTHR37981">
    <property type="entry name" value="LIPASE 2"/>
    <property type="match status" value="1"/>
</dbReference>
<reference evidence="2" key="1">
    <citation type="journal article" date="2023" name="Genome Biol. Evol.">
        <title>First Whole Genome Sequence and Flow Cytometry Genome Size Data for the Lichen-Forming Fungus Ramalina farinacea (Ascomycota).</title>
        <authorList>
            <person name="Llewellyn T."/>
            <person name="Mian S."/>
            <person name="Hill R."/>
            <person name="Leitch I.J."/>
            <person name="Gaya E."/>
        </authorList>
    </citation>
    <scope>NUCLEOTIDE SEQUENCE</scope>
    <source>
        <strain evidence="2">LIQ254RAFAR</strain>
    </source>
</reference>
<dbReference type="InterPro" id="IPR037460">
    <property type="entry name" value="SEST-like"/>
</dbReference>
<feature type="region of interest" description="Disordered" evidence="1">
    <location>
        <begin position="252"/>
        <end position="271"/>
    </location>
</feature>
<dbReference type="PANTHER" id="PTHR37981:SF1">
    <property type="entry name" value="SGNH HYDROLASE-TYPE ESTERASE DOMAIN-CONTAINING PROTEIN"/>
    <property type="match status" value="1"/>
</dbReference>
<proteinExistence type="predicted"/>
<gene>
    <name evidence="2" type="ORF">OHK93_007928</name>
</gene>
<feature type="compositionally biased region" description="Basic and acidic residues" evidence="1">
    <location>
        <begin position="254"/>
        <end position="269"/>
    </location>
</feature>
<dbReference type="AlphaFoldDB" id="A0AA43QLG0"/>
<evidence type="ECO:0000313" key="2">
    <source>
        <dbReference type="EMBL" id="MDI1488653.1"/>
    </source>
</evidence>
<dbReference type="EMBL" id="JAPUFD010000008">
    <property type="protein sequence ID" value="MDI1488653.1"/>
    <property type="molecule type" value="Genomic_DNA"/>
</dbReference>
<name>A0AA43QLG0_9LECA</name>
<sequence>MNLDERFGDPEQRQSQFLACSGAKIRSILDEQVPLLNDDQQVITMTVGGNDVGLADILNACVFQWWPFSSGCHQAIETSRELIEGGFSADLVQLLKAITPKLSRDPTNPGKLYVIGYADFFNSSTTQCDSTTWAFWYNIGNKQYLNQDVRKPLNELVDAVNKRISDAVKAAGDQAIFVDWHEYAAYDRGRYCEDGVIEPAPNRPGLMFYEWDTVDPDEDVERLQQLAPNVDDGTFAGEVNKFVNWTVDRKQHHTLHESRQDPTKLESRPSMRSAETIVELDDNVERTYGSAHQPLIRVSWTRVFHPRPQTHALLANLVLDRMDLEHEKTMARMRHDTQGRPMELK</sequence>
<organism evidence="2 3">
    <name type="scientific">Ramalina farinacea</name>
    <dbReference type="NCBI Taxonomy" id="258253"/>
    <lineage>
        <taxon>Eukaryota</taxon>
        <taxon>Fungi</taxon>
        <taxon>Dikarya</taxon>
        <taxon>Ascomycota</taxon>
        <taxon>Pezizomycotina</taxon>
        <taxon>Lecanoromycetes</taxon>
        <taxon>OSLEUM clade</taxon>
        <taxon>Lecanoromycetidae</taxon>
        <taxon>Lecanorales</taxon>
        <taxon>Lecanorineae</taxon>
        <taxon>Ramalinaceae</taxon>
        <taxon>Ramalina</taxon>
    </lineage>
</organism>
<keyword evidence="3" id="KW-1185">Reference proteome</keyword>
<comment type="caution">
    <text evidence="2">The sequence shown here is derived from an EMBL/GenBank/DDBJ whole genome shotgun (WGS) entry which is preliminary data.</text>
</comment>
<dbReference type="GO" id="GO:0016788">
    <property type="term" value="F:hydrolase activity, acting on ester bonds"/>
    <property type="evidence" value="ECO:0007669"/>
    <property type="project" value="InterPro"/>
</dbReference>
<evidence type="ECO:0000313" key="3">
    <source>
        <dbReference type="Proteomes" id="UP001161017"/>
    </source>
</evidence>
<dbReference type="GO" id="GO:0006629">
    <property type="term" value="P:lipid metabolic process"/>
    <property type="evidence" value="ECO:0007669"/>
    <property type="project" value="TreeGrafter"/>
</dbReference>
<evidence type="ECO:0000256" key="1">
    <source>
        <dbReference type="SAM" id="MobiDB-lite"/>
    </source>
</evidence>
<dbReference type="SUPFAM" id="SSF52266">
    <property type="entry name" value="SGNH hydrolase"/>
    <property type="match status" value="1"/>
</dbReference>
<dbReference type="CDD" id="cd01823">
    <property type="entry name" value="SEST_like"/>
    <property type="match status" value="1"/>
</dbReference>